<feature type="compositionally biased region" description="Basic and acidic residues" evidence="1">
    <location>
        <begin position="119"/>
        <end position="162"/>
    </location>
</feature>
<evidence type="ECO:0000313" key="3">
    <source>
        <dbReference type="Proteomes" id="UP000824890"/>
    </source>
</evidence>
<sequence length="413" mass="47084">MPIPTWLVFPCGQIQRQPLPPPHKEISLSKQAVVRGPQRSKRVKKATSHTYCSSAELLTYLRVRIDLRSRKDPSEATKLDESRRRHDSRRSGTRSSKDREADSRDQQRFSQRSIQSRLQEPERRHYASQDKSRSFYSREEERRYSGEHRNGREGVQVRDHSSHHSFPAQRNHSPVRRVSPSHRSQGERRAQNSIQRTQSSRTPPPRPAREAMDVPAIPDHNEVNSRTRERIPALARIEEDINQEEARIPALERIEIPEEIPPRATGLSSSLLARLQDVEVHYAENEHLSPLMEAEAGRGTLISPGSGTLQNSRVPATLRLGSGSGTKRKLNPSNPGPKKTSQTKPPKRKAPASVKGTTRTRGNRSPLQGTKFTRQMATRARTSTRKRLCVDRREHQTTHHKRFSPKRSSSLVT</sequence>
<dbReference type="Proteomes" id="UP000824890">
    <property type="component" value="Unassembled WGS sequence"/>
</dbReference>
<accession>A0ABQ8EFU8</accession>
<name>A0ABQ8EFU8_BRANA</name>
<reference evidence="2 3" key="1">
    <citation type="submission" date="2021-05" db="EMBL/GenBank/DDBJ databases">
        <title>Genome Assembly of Synthetic Allotetraploid Brassica napus Reveals Homoeologous Exchanges between Subgenomes.</title>
        <authorList>
            <person name="Davis J.T."/>
        </authorList>
    </citation>
    <scope>NUCLEOTIDE SEQUENCE [LARGE SCALE GENOMIC DNA]</scope>
    <source>
        <strain evidence="3">cv. Da-Ae</strain>
        <tissue evidence="2">Seedling</tissue>
    </source>
</reference>
<feature type="region of interest" description="Disordered" evidence="1">
    <location>
        <begin position="299"/>
        <end position="413"/>
    </location>
</feature>
<feature type="compositionally biased region" description="Basic and acidic residues" evidence="1">
    <location>
        <begin position="388"/>
        <end position="397"/>
    </location>
</feature>
<feature type="compositionally biased region" description="Basic and acidic residues" evidence="1">
    <location>
        <begin position="95"/>
        <end position="107"/>
    </location>
</feature>
<feature type="region of interest" description="Disordered" evidence="1">
    <location>
        <begin position="72"/>
        <end position="214"/>
    </location>
</feature>
<gene>
    <name evidence="2" type="ORF">HID58_000201</name>
</gene>
<proteinExistence type="predicted"/>
<keyword evidence="3" id="KW-1185">Reference proteome</keyword>
<evidence type="ECO:0000256" key="1">
    <source>
        <dbReference type="SAM" id="MobiDB-lite"/>
    </source>
</evidence>
<evidence type="ECO:0000313" key="2">
    <source>
        <dbReference type="EMBL" id="KAH0940564.1"/>
    </source>
</evidence>
<feature type="compositionally biased region" description="Polar residues" evidence="1">
    <location>
        <begin position="355"/>
        <end position="376"/>
    </location>
</feature>
<dbReference type="EMBL" id="JAGKQM010000001">
    <property type="protein sequence ID" value="KAH0940564.1"/>
    <property type="molecule type" value="Genomic_DNA"/>
</dbReference>
<protein>
    <submittedName>
        <fullName evidence="2">Uncharacterized protein</fullName>
    </submittedName>
</protein>
<feature type="compositionally biased region" description="Basic and acidic residues" evidence="1">
    <location>
        <begin position="72"/>
        <end position="84"/>
    </location>
</feature>
<feature type="compositionally biased region" description="Low complexity" evidence="1">
    <location>
        <begin position="108"/>
        <end position="117"/>
    </location>
</feature>
<organism evidence="2 3">
    <name type="scientific">Brassica napus</name>
    <name type="common">Rape</name>
    <dbReference type="NCBI Taxonomy" id="3708"/>
    <lineage>
        <taxon>Eukaryota</taxon>
        <taxon>Viridiplantae</taxon>
        <taxon>Streptophyta</taxon>
        <taxon>Embryophyta</taxon>
        <taxon>Tracheophyta</taxon>
        <taxon>Spermatophyta</taxon>
        <taxon>Magnoliopsida</taxon>
        <taxon>eudicotyledons</taxon>
        <taxon>Gunneridae</taxon>
        <taxon>Pentapetalae</taxon>
        <taxon>rosids</taxon>
        <taxon>malvids</taxon>
        <taxon>Brassicales</taxon>
        <taxon>Brassicaceae</taxon>
        <taxon>Brassiceae</taxon>
        <taxon>Brassica</taxon>
    </lineage>
</organism>
<comment type="caution">
    <text evidence="2">The sequence shown here is derived from an EMBL/GenBank/DDBJ whole genome shotgun (WGS) entry which is preliminary data.</text>
</comment>
<feature type="compositionally biased region" description="Polar residues" evidence="1">
    <location>
        <begin position="303"/>
        <end position="314"/>
    </location>
</feature>